<evidence type="ECO:0000256" key="2">
    <source>
        <dbReference type="ARBA" id="ARBA00013278"/>
    </source>
</evidence>
<keyword evidence="9 12" id="KW-1015">Disulfide bond</keyword>
<dbReference type="PROSITE" id="PS00119">
    <property type="entry name" value="PA2_ASP"/>
    <property type="match status" value="1"/>
</dbReference>
<gene>
    <name evidence="16" type="ORF">GSLYS_00009453001</name>
</gene>
<comment type="catalytic activity">
    <reaction evidence="14">
        <text>a 1,2-diacyl-sn-glycero-3-phosphocholine + H2O = a 1-acyl-sn-glycero-3-phosphocholine + a fatty acid + H(+)</text>
        <dbReference type="Rhea" id="RHEA:15801"/>
        <dbReference type="ChEBI" id="CHEBI:15377"/>
        <dbReference type="ChEBI" id="CHEBI:15378"/>
        <dbReference type="ChEBI" id="CHEBI:28868"/>
        <dbReference type="ChEBI" id="CHEBI:57643"/>
        <dbReference type="ChEBI" id="CHEBI:58168"/>
        <dbReference type="EC" id="3.1.1.4"/>
    </reaction>
</comment>
<feature type="domain" description="Phospholipase A2-like central" evidence="15">
    <location>
        <begin position="39"/>
        <end position="156"/>
    </location>
</feature>
<evidence type="ECO:0000256" key="3">
    <source>
        <dbReference type="ARBA" id="ARBA00022525"/>
    </source>
</evidence>
<evidence type="ECO:0000256" key="13">
    <source>
        <dbReference type="RuleBase" id="RU003654"/>
    </source>
</evidence>
<dbReference type="InterPro" id="IPR016090">
    <property type="entry name" value="PLA2-like_dom"/>
</dbReference>
<dbReference type="Gene3D" id="1.20.90.10">
    <property type="entry name" value="Phospholipase A2 domain"/>
    <property type="match status" value="1"/>
</dbReference>
<dbReference type="Proteomes" id="UP001497497">
    <property type="component" value="Unassembled WGS sequence"/>
</dbReference>
<comment type="subcellular location">
    <subcellularLocation>
        <location evidence="1 14">Secreted</location>
    </subcellularLocation>
</comment>
<evidence type="ECO:0000313" key="16">
    <source>
        <dbReference type="EMBL" id="CAL1535493.1"/>
    </source>
</evidence>
<evidence type="ECO:0000256" key="5">
    <source>
        <dbReference type="ARBA" id="ARBA00022801"/>
    </source>
</evidence>
<dbReference type="EC" id="3.1.1.4" evidence="2 14"/>
<dbReference type="GO" id="GO:0004623">
    <property type="term" value="F:phospholipase A2 activity"/>
    <property type="evidence" value="ECO:0007669"/>
    <property type="project" value="UniProtKB-EC"/>
</dbReference>
<feature type="disulfide bond" evidence="12">
    <location>
        <begin position="88"/>
        <end position="130"/>
    </location>
</feature>
<dbReference type="CDD" id="cd00125">
    <property type="entry name" value="PLA2c"/>
    <property type="match status" value="1"/>
</dbReference>
<evidence type="ECO:0000256" key="9">
    <source>
        <dbReference type="ARBA" id="ARBA00023157"/>
    </source>
</evidence>
<dbReference type="InterPro" id="IPR033113">
    <property type="entry name" value="PLA2_histidine"/>
</dbReference>
<dbReference type="SUPFAM" id="SSF48619">
    <property type="entry name" value="Phospholipase A2, PLA2"/>
    <property type="match status" value="1"/>
</dbReference>
<dbReference type="GO" id="GO:0005509">
    <property type="term" value="F:calcium ion binding"/>
    <property type="evidence" value="ECO:0007669"/>
    <property type="project" value="InterPro"/>
</dbReference>
<proteinExistence type="inferred from homology"/>
<dbReference type="InterPro" id="IPR036444">
    <property type="entry name" value="PLipase_A2_dom_sf"/>
</dbReference>
<dbReference type="EMBL" id="CAXITT010000203">
    <property type="protein sequence ID" value="CAL1535493.1"/>
    <property type="molecule type" value="Genomic_DNA"/>
</dbReference>
<feature type="active site" evidence="10">
    <location>
        <position position="85"/>
    </location>
</feature>
<keyword evidence="17" id="KW-1185">Reference proteome</keyword>
<accession>A0AAV2HQ25</accession>
<reference evidence="16 17" key="1">
    <citation type="submission" date="2024-04" db="EMBL/GenBank/DDBJ databases">
        <authorList>
            <consortium name="Genoscope - CEA"/>
            <person name="William W."/>
        </authorList>
    </citation>
    <scope>NUCLEOTIDE SEQUENCE [LARGE SCALE GENOMIC DNA]</scope>
</reference>
<keyword evidence="3 14" id="KW-0964">Secreted</keyword>
<dbReference type="PANTHER" id="PTHR11716:SF47">
    <property type="entry name" value="PHOSPHOLIPASE A2-ALPHA"/>
    <property type="match status" value="1"/>
</dbReference>
<feature type="binding site" evidence="11">
    <location>
        <position position="66"/>
    </location>
    <ligand>
        <name>Ca(2+)</name>
        <dbReference type="ChEBI" id="CHEBI:29108"/>
    </ligand>
</feature>
<comment type="caution">
    <text evidence="16">The sequence shown here is derived from an EMBL/GenBank/DDBJ whole genome shotgun (WGS) entry which is preliminary data.</text>
</comment>
<feature type="disulfide bond" evidence="12">
    <location>
        <begin position="95"/>
        <end position="123"/>
    </location>
</feature>
<dbReference type="GO" id="GO:0006644">
    <property type="term" value="P:phospholipid metabolic process"/>
    <property type="evidence" value="ECO:0007669"/>
    <property type="project" value="InterPro"/>
</dbReference>
<dbReference type="GO" id="GO:0016042">
    <property type="term" value="P:lipid catabolic process"/>
    <property type="evidence" value="ECO:0007669"/>
    <property type="project" value="UniProtKB-KW"/>
</dbReference>
<feature type="disulfide bond" evidence="12">
    <location>
        <begin position="65"/>
        <end position="82"/>
    </location>
</feature>
<feature type="disulfide bond" evidence="12">
    <location>
        <begin position="81"/>
        <end position="137"/>
    </location>
</feature>
<feature type="active site" evidence="10">
    <location>
        <position position="131"/>
    </location>
</feature>
<comment type="cofactor">
    <cofactor evidence="11">
        <name>Ca(2+)</name>
        <dbReference type="ChEBI" id="CHEBI:29108"/>
    </cofactor>
    <text evidence="11">Binds 1 Ca(2+) ion per subunit.</text>
</comment>
<evidence type="ECO:0000256" key="4">
    <source>
        <dbReference type="ARBA" id="ARBA00022723"/>
    </source>
</evidence>
<dbReference type="GO" id="GO:0050482">
    <property type="term" value="P:arachidonate secretion"/>
    <property type="evidence" value="ECO:0007669"/>
    <property type="project" value="InterPro"/>
</dbReference>
<evidence type="ECO:0000256" key="7">
    <source>
        <dbReference type="ARBA" id="ARBA00022963"/>
    </source>
</evidence>
<organism evidence="16 17">
    <name type="scientific">Lymnaea stagnalis</name>
    <name type="common">Great pond snail</name>
    <name type="synonym">Helix stagnalis</name>
    <dbReference type="NCBI Taxonomy" id="6523"/>
    <lineage>
        <taxon>Eukaryota</taxon>
        <taxon>Metazoa</taxon>
        <taxon>Spiralia</taxon>
        <taxon>Lophotrochozoa</taxon>
        <taxon>Mollusca</taxon>
        <taxon>Gastropoda</taxon>
        <taxon>Heterobranchia</taxon>
        <taxon>Euthyneura</taxon>
        <taxon>Panpulmonata</taxon>
        <taxon>Hygrophila</taxon>
        <taxon>Lymnaeoidea</taxon>
        <taxon>Lymnaeidae</taxon>
        <taxon>Lymnaea</taxon>
    </lineage>
</organism>
<dbReference type="SMART" id="SM00085">
    <property type="entry name" value="PA2c"/>
    <property type="match status" value="1"/>
</dbReference>
<evidence type="ECO:0000259" key="15">
    <source>
        <dbReference type="SMART" id="SM00085"/>
    </source>
</evidence>
<feature type="binding site" evidence="11">
    <location>
        <position position="64"/>
    </location>
    <ligand>
        <name>Ca(2+)</name>
        <dbReference type="ChEBI" id="CHEBI:29108"/>
    </ligand>
</feature>
<evidence type="ECO:0000256" key="1">
    <source>
        <dbReference type="ARBA" id="ARBA00004613"/>
    </source>
</evidence>
<keyword evidence="6 11" id="KW-0106">Calcium</keyword>
<evidence type="ECO:0000256" key="6">
    <source>
        <dbReference type="ARBA" id="ARBA00022837"/>
    </source>
</evidence>
<dbReference type="PROSITE" id="PS00118">
    <property type="entry name" value="PA2_HIS"/>
    <property type="match status" value="1"/>
</dbReference>
<evidence type="ECO:0000256" key="8">
    <source>
        <dbReference type="ARBA" id="ARBA00023098"/>
    </source>
</evidence>
<protein>
    <recommendedName>
        <fullName evidence="2 14">Phospholipase A2</fullName>
        <ecNumber evidence="2 14">3.1.1.4</ecNumber>
    </recommendedName>
</protein>
<evidence type="ECO:0000256" key="10">
    <source>
        <dbReference type="PIRSR" id="PIRSR601211-1"/>
    </source>
</evidence>
<dbReference type="InterPro" id="IPR033112">
    <property type="entry name" value="PLA2_Asp_AS"/>
</dbReference>
<feature type="binding site" evidence="11">
    <location>
        <position position="68"/>
    </location>
    <ligand>
        <name>Ca(2+)</name>
        <dbReference type="ChEBI" id="CHEBI:29108"/>
    </ligand>
</feature>
<keyword evidence="4 11" id="KW-0479">Metal-binding</keyword>
<evidence type="ECO:0000256" key="14">
    <source>
        <dbReference type="RuleBase" id="RU361236"/>
    </source>
</evidence>
<feature type="binding site" evidence="11">
    <location>
        <position position="86"/>
    </location>
    <ligand>
        <name>Ca(2+)</name>
        <dbReference type="ChEBI" id="CHEBI:29108"/>
    </ligand>
</feature>
<dbReference type="AlphaFoldDB" id="A0AAV2HQ25"/>
<name>A0AAV2HQ25_LYMST</name>
<dbReference type="GO" id="GO:0005576">
    <property type="term" value="C:extracellular region"/>
    <property type="evidence" value="ECO:0007669"/>
    <property type="project" value="UniProtKB-SubCell"/>
</dbReference>
<evidence type="ECO:0000313" key="17">
    <source>
        <dbReference type="Proteomes" id="UP001497497"/>
    </source>
</evidence>
<feature type="signal peptide" evidence="14">
    <location>
        <begin position="1"/>
        <end position="24"/>
    </location>
</feature>
<sequence length="156" mass="17093">MGFRSPFQSVAVAAVAVLFALMSAAPDQALGPTSFRRRDLTTLCRAMEEYTARMCLKYLNYGCFCGLGGTGDTPKDAVDRCCYHHDKCYGSVEGCKVAVHVVINKMKCSGGNCTCTDEDQTGCPYKLCRCDVVFAECLKEAVFNKSLTNYNKKNCV</sequence>
<evidence type="ECO:0000256" key="11">
    <source>
        <dbReference type="PIRSR" id="PIRSR601211-2"/>
    </source>
</evidence>
<keyword evidence="7" id="KW-0442">Lipid degradation</keyword>
<feature type="chain" id="PRO_5043113669" description="Phospholipase A2" evidence="14">
    <location>
        <begin position="25"/>
        <end position="156"/>
    </location>
</feature>
<dbReference type="Pfam" id="PF00068">
    <property type="entry name" value="Phospholip_A2_1"/>
    <property type="match status" value="1"/>
</dbReference>
<evidence type="ECO:0000256" key="12">
    <source>
        <dbReference type="PIRSR" id="PIRSR601211-3"/>
    </source>
</evidence>
<dbReference type="PANTHER" id="PTHR11716">
    <property type="entry name" value="PHOSPHOLIPASE A2 FAMILY MEMBER"/>
    <property type="match status" value="1"/>
</dbReference>
<keyword evidence="14" id="KW-0732">Signal</keyword>
<keyword evidence="5 14" id="KW-0378">Hydrolase</keyword>
<comment type="similarity">
    <text evidence="13">Belongs to the phospholipase A2 family.</text>
</comment>
<keyword evidence="8 14" id="KW-0443">Lipid metabolism</keyword>
<dbReference type="PRINTS" id="PR00389">
    <property type="entry name" value="PHPHLIPASEA2"/>
</dbReference>
<dbReference type="InterPro" id="IPR001211">
    <property type="entry name" value="PLA2"/>
</dbReference>
<feature type="disulfide bond" evidence="12">
    <location>
        <begin position="115"/>
        <end position="128"/>
    </location>
</feature>